<organism evidence="2 3">
    <name type="scientific">Meripilus lineatus</name>
    <dbReference type="NCBI Taxonomy" id="2056292"/>
    <lineage>
        <taxon>Eukaryota</taxon>
        <taxon>Fungi</taxon>
        <taxon>Dikarya</taxon>
        <taxon>Basidiomycota</taxon>
        <taxon>Agaricomycotina</taxon>
        <taxon>Agaricomycetes</taxon>
        <taxon>Polyporales</taxon>
        <taxon>Meripilaceae</taxon>
        <taxon>Meripilus</taxon>
    </lineage>
</organism>
<reference evidence="2" key="1">
    <citation type="submission" date="2022-07" db="EMBL/GenBank/DDBJ databases">
        <title>Genome Sequence of Physisporinus lineatus.</title>
        <authorList>
            <person name="Buettner E."/>
        </authorList>
    </citation>
    <scope>NUCLEOTIDE SEQUENCE</scope>
    <source>
        <strain evidence="2">VT162</strain>
    </source>
</reference>
<feature type="compositionally biased region" description="Polar residues" evidence="1">
    <location>
        <begin position="41"/>
        <end position="55"/>
    </location>
</feature>
<accession>A0AAD5V0I7</accession>
<dbReference type="EMBL" id="JANAWD010000485">
    <property type="protein sequence ID" value="KAJ3478778.1"/>
    <property type="molecule type" value="Genomic_DNA"/>
</dbReference>
<evidence type="ECO:0000313" key="2">
    <source>
        <dbReference type="EMBL" id="KAJ3478778.1"/>
    </source>
</evidence>
<sequence length="199" mass="21707">MLTGNGHRIPSSSHSLVSVPVIERRLGKLPAVLSKNAGHRPTTSTPHGSRHLTTPSSMWSTIVAAHQRESLVAPSKATSPRRFTPSEIRSRMVSHPHKQPDHLPSIPSPVDDSEDAEEEEVEDDISEFSSPPSTQRQSEPVATSPAVKGRSSECHLASVPARSCLLPQYLPSRKPRRKGSFMGPNSRTSNRDETQPHGI</sequence>
<feature type="region of interest" description="Disordered" evidence="1">
    <location>
        <begin position="30"/>
        <end position="55"/>
    </location>
</feature>
<feature type="region of interest" description="Disordered" evidence="1">
    <location>
        <begin position="92"/>
        <end position="199"/>
    </location>
</feature>
<dbReference type="Proteomes" id="UP001212997">
    <property type="component" value="Unassembled WGS sequence"/>
</dbReference>
<evidence type="ECO:0000256" key="1">
    <source>
        <dbReference type="SAM" id="MobiDB-lite"/>
    </source>
</evidence>
<feature type="compositionally biased region" description="Polar residues" evidence="1">
    <location>
        <begin position="131"/>
        <end position="141"/>
    </location>
</feature>
<keyword evidence="3" id="KW-1185">Reference proteome</keyword>
<comment type="caution">
    <text evidence="2">The sequence shown here is derived from an EMBL/GenBank/DDBJ whole genome shotgun (WGS) entry which is preliminary data.</text>
</comment>
<proteinExistence type="predicted"/>
<protein>
    <submittedName>
        <fullName evidence="2">Uncharacterized protein</fullName>
    </submittedName>
</protein>
<dbReference type="AlphaFoldDB" id="A0AAD5V0I7"/>
<name>A0AAD5V0I7_9APHY</name>
<gene>
    <name evidence="2" type="ORF">NLI96_g9520</name>
</gene>
<feature type="compositionally biased region" description="Basic and acidic residues" evidence="1">
    <location>
        <begin position="189"/>
        <end position="199"/>
    </location>
</feature>
<evidence type="ECO:0000313" key="3">
    <source>
        <dbReference type="Proteomes" id="UP001212997"/>
    </source>
</evidence>
<feature type="compositionally biased region" description="Acidic residues" evidence="1">
    <location>
        <begin position="111"/>
        <end position="126"/>
    </location>
</feature>